<dbReference type="AlphaFoldDB" id="R4SNZ7"/>
<evidence type="ECO:0000313" key="6">
    <source>
        <dbReference type="Proteomes" id="UP000013968"/>
    </source>
</evidence>
<organism evidence="5 6">
    <name type="scientific">Amycolatopsis keratiniphila</name>
    <dbReference type="NCBI Taxonomy" id="129921"/>
    <lineage>
        <taxon>Bacteria</taxon>
        <taxon>Bacillati</taxon>
        <taxon>Actinomycetota</taxon>
        <taxon>Actinomycetes</taxon>
        <taxon>Pseudonocardiales</taxon>
        <taxon>Pseudonocardiaceae</taxon>
        <taxon>Amycolatopsis</taxon>
        <taxon>Amycolatopsis japonica group</taxon>
    </lineage>
</organism>
<dbReference type="PANTHER" id="PTHR34580:SF3">
    <property type="entry name" value="PROTEIN PAFB"/>
    <property type="match status" value="1"/>
</dbReference>
<dbReference type="EMBL" id="CP003410">
    <property type="protein sequence ID" value="AGM04380.1"/>
    <property type="molecule type" value="Genomic_DNA"/>
</dbReference>
<dbReference type="Pfam" id="PF25583">
    <property type="entry name" value="WCX"/>
    <property type="match status" value="1"/>
</dbReference>
<keyword evidence="6" id="KW-1185">Reference proteome</keyword>
<name>R4SNZ7_9PSEU</name>
<feature type="domain" description="HTH deoR-type" evidence="4">
    <location>
        <begin position="7"/>
        <end position="62"/>
    </location>
</feature>
<dbReference type="Pfam" id="PF08279">
    <property type="entry name" value="HTH_11"/>
    <property type="match status" value="1"/>
</dbReference>
<dbReference type="InterPro" id="IPR028349">
    <property type="entry name" value="PafC-like"/>
</dbReference>
<reference evidence="5 6" key="1">
    <citation type="journal article" date="2013" name="BMC Genomics">
        <title>ContigScape: a Cytoscape plugin facilitating microbial genome gap closing.</title>
        <authorList>
            <person name="Tang B."/>
            <person name="Wang Q."/>
            <person name="Yang M."/>
            <person name="Xie F."/>
            <person name="Zhu Y."/>
            <person name="Zhuo Y."/>
            <person name="Wang S."/>
            <person name="Gao H."/>
            <person name="Ding X."/>
            <person name="Zhang L."/>
            <person name="Zhao G."/>
            <person name="Zheng H."/>
        </authorList>
    </citation>
    <scope>NUCLEOTIDE SEQUENCE [LARGE SCALE GENOMIC DNA]</scope>
    <source>
        <strain evidence="5 6">HCCB10007</strain>
    </source>
</reference>
<accession>R4SNZ7</accession>
<dbReference type="InterPro" id="IPR026881">
    <property type="entry name" value="WYL_dom"/>
</dbReference>
<dbReference type="GO" id="GO:0003677">
    <property type="term" value="F:DNA binding"/>
    <property type="evidence" value="ECO:0007669"/>
    <property type="project" value="UniProtKB-KW"/>
</dbReference>
<dbReference type="SUPFAM" id="SSF46785">
    <property type="entry name" value="Winged helix' DNA-binding domain"/>
    <property type="match status" value="1"/>
</dbReference>
<dbReference type="PANTHER" id="PTHR34580">
    <property type="match status" value="1"/>
</dbReference>
<dbReference type="InterPro" id="IPR036390">
    <property type="entry name" value="WH_DNA-bd_sf"/>
</dbReference>
<protein>
    <submittedName>
        <fullName evidence="5">DeoR family transcriptional regulator</fullName>
    </submittedName>
</protein>
<evidence type="ECO:0000256" key="1">
    <source>
        <dbReference type="ARBA" id="ARBA00023015"/>
    </source>
</evidence>
<dbReference type="InterPro" id="IPR057727">
    <property type="entry name" value="WCX_dom"/>
</dbReference>
<sequence length="320" mass="34926">MEFMAETSARLLRLLSLLQARRNWTGPELAERLDVTTRTIRNDVERLRGLGYPVDATPGVSGGYSLGAGAAMPPLLLDDEEAVAVAMGLRTAAGGTIAGIEETSVRALAKLEQVLPSRLRHRVAALNSATLAVQGGGPTVDAEVLSAIAGACRDRETLRFDYVGHNGSETRRQVEPHRVVHMSRRWYLVGWDVDKQDWRTFRADRVRPRTPNGRRFEEREPPEGGVVAYLQRGVGAALWRHHATIRLHASAAEAAAKVPPAVVVEAVDERTCLLKAGADTLEYLALYLGLLDADFEVVDSPEFAGHLRKLIGRFSRAVGA</sequence>
<gene>
    <name evidence="5" type="ORF">AORI_1792</name>
</gene>
<dbReference type="PROSITE" id="PS51000">
    <property type="entry name" value="HTH_DEOR_2"/>
    <property type="match status" value="1"/>
</dbReference>
<proteinExistence type="predicted"/>
<dbReference type="PATRIC" id="fig|1156913.3.peg.1834"/>
<dbReference type="HOGENOM" id="CLU_041141_1_0_11"/>
<keyword evidence="2" id="KW-0238">DNA-binding</keyword>
<dbReference type="PROSITE" id="PS00894">
    <property type="entry name" value="HTH_DEOR_1"/>
    <property type="match status" value="1"/>
</dbReference>
<dbReference type="InterPro" id="IPR001034">
    <property type="entry name" value="DeoR_HTH"/>
</dbReference>
<keyword evidence="3" id="KW-0804">Transcription</keyword>
<keyword evidence="1" id="KW-0805">Transcription regulation</keyword>
<dbReference type="GO" id="GO:0003700">
    <property type="term" value="F:DNA-binding transcription factor activity"/>
    <property type="evidence" value="ECO:0007669"/>
    <property type="project" value="InterPro"/>
</dbReference>
<dbReference type="PROSITE" id="PS52050">
    <property type="entry name" value="WYL"/>
    <property type="match status" value="1"/>
</dbReference>
<dbReference type="InterPro" id="IPR036388">
    <property type="entry name" value="WH-like_DNA-bd_sf"/>
</dbReference>
<dbReference type="InterPro" id="IPR051534">
    <property type="entry name" value="CBASS_pafABC_assoc_protein"/>
</dbReference>
<evidence type="ECO:0000313" key="5">
    <source>
        <dbReference type="EMBL" id="AGM04380.1"/>
    </source>
</evidence>
<dbReference type="PIRSF" id="PIRSF016838">
    <property type="entry name" value="PafC"/>
    <property type="match status" value="1"/>
</dbReference>
<dbReference type="InterPro" id="IPR018356">
    <property type="entry name" value="Tscrpt_reg_HTH_DeoR_CS"/>
</dbReference>
<evidence type="ECO:0000256" key="3">
    <source>
        <dbReference type="ARBA" id="ARBA00023163"/>
    </source>
</evidence>
<dbReference type="KEGG" id="aoi:AORI_1792"/>
<dbReference type="Gene3D" id="1.10.10.10">
    <property type="entry name" value="Winged helix-like DNA-binding domain superfamily/Winged helix DNA-binding domain"/>
    <property type="match status" value="1"/>
</dbReference>
<evidence type="ECO:0000259" key="4">
    <source>
        <dbReference type="PROSITE" id="PS51000"/>
    </source>
</evidence>
<dbReference type="Pfam" id="PF13280">
    <property type="entry name" value="WYL"/>
    <property type="match status" value="1"/>
</dbReference>
<dbReference type="Proteomes" id="UP000013968">
    <property type="component" value="Chromosome"/>
</dbReference>
<evidence type="ECO:0000256" key="2">
    <source>
        <dbReference type="ARBA" id="ARBA00023125"/>
    </source>
</evidence>
<dbReference type="InterPro" id="IPR013196">
    <property type="entry name" value="HTH_11"/>
</dbReference>